<feature type="signal peptide" evidence="1">
    <location>
        <begin position="1"/>
        <end position="25"/>
    </location>
</feature>
<protein>
    <submittedName>
        <fullName evidence="2">Podospora anserina S mat+ genomic DNA chromosome 5, supercontig 1</fullName>
    </submittedName>
</protein>
<dbReference type="eggNOG" id="KOG2084">
    <property type="taxonomic scope" value="Eukaryota"/>
</dbReference>
<accession>B2AEV8</accession>
<dbReference type="AlphaFoldDB" id="B2AEV8"/>
<dbReference type="InterPro" id="IPR053185">
    <property type="entry name" value="SET_domain_protein"/>
</dbReference>
<evidence type="ECO:0000313" key="2">
    <source>
        <dbReference type="EMBL" id="CAP61974.1"/>
    </source>
</evidence>
<dbReference type="GeneID" id="6188165"/>
<reference evidence="2" key="2">
    <citation type="submission" date="2008-07" db="EMBL/GenBank/DDBJ databases">
        <authorList>
            <person name="Genoscope - CEA"/>
        </authorList>
    </citation>
    <scope>NUCLEOTIDE SEQUENCE</scope>
    <source>
        <strain evidence="2">S mat+</strain>
    </source>
</reference>
<dbReference type="PANTHER" id="PTHR47332">
    <property type="entry name" value="SET DOMAIN-CONTAINING PROTEIN 5"/>
    <property type="match status" value="1"/>
</dbReference>
<organism evidence="2">
    <name type="scientific">Podospora anserina (strain S / ATCC MYA-4624 / DSM 980 / FGSC 10383)</name>
    <name type="common">Pleurage anserina</name>
    <dbReference type="NCBI Taxonomy" id="515849"/>
    <lineage>
        <taxon>Eukaryota</taxon>
        <taxon>Fungi</taxon>
        <taxon>Dikarya</taxon>
        <taxon>Ascomycota</taxon>
        <taxon>Pezizomycotina</taxon>
        <taxon>Sordariomycetes</taxon>
        <taxon>Sordariomycetidae</taxon>
        <taxon>Sordariales</taxon>
        <taxon>Podosporaceae</taxon>
        <taxon>Podospora</taxon>
        <taxon>Podospora anserina</taxon>
    </lineage>
</organism>
<sequence>MACLALTTFLTSALTLSHFTTGTRATSELPDDDELCGRGLPTTPFNRTVLTTIGPYSYDPAAWSPWTHRPYCLEANEEPWCVYTNAASPKGHGISIITTPEIAGTTLNILEHPFDQKFFAPEKIYLPRPYKVVDIPGKGKGVISTQKIEKGKAILVDHASLIAAVEYPADVMREEVQDLLETAVHRLGEPEKVLGLSKKGRGDEATEIEDLLLTNSFTVLIQGKEFMALFADLSVSLMVLEGWCLEMLTLNRGLTTIASQSEFHRRSSVQRKTTSPRKYLGFQMVSPLLFPSIPTTQLLTYPSSCALCTSPPEVLKKSDDNRAQIRSYQASIPQLAQEEKFEEALQQAEHMFQLVEEEGLTDQMSDMYEYPARMYYHVGNLDKALEYTLKVKREIDGFGVPGKFGQEKLQAIEGIIRRLEMEIKIKREREEQFGKQAKLRGKARRVVMGMP</sequence>
<dbReference type="KEGG" id="pan:PODANSg1214"/>
<dbReference type="PANTHER" id="PTHR47332:SF6">
    <property type="entry name" value="SET DOMAIN-CONTAINING PROTEIN"/>
    <property type="match status" value="1"/>
</dbReference>
<reference evidence="4" key="3">
    <citation type="journal article" date="2014" name="Genetics">
        <title>Maintaining two mating types: Structure of the mating type locus and its role in heterokaryosis in Podospora anserina.</title>
        <authorList>
            <person name="Grognet P."/>
            <person name="Bidard F."/>
            <person name="Kuchly C."/>
            <person name="Tong L.C.H."/>
            <person name="Coppin E."/>
            <person name="Benkhali J.A."/>
            <person name="Couloux A."/>
            <person name="Wincker P."/>
            <person name="Debuchy R."/>
            <person name="Silar P."/>
        </authorList>
    </citation>
    <scope>GENOME REANNOTATION</scope>
    <source>
        <strain evidence="4">S / ATCC MYA-4624 / DSM 980 / FGSC 10383</strain>
    </source>
</reference>
<dbReference type="EMBL" id="FO904940">
    <property type="protein sequence ID" value="CDP29051.1"/>
    <property type="molecule type" value="Genomic_DNA"/>
</dbReference>
<reference evidence="2 4" key="1">
    <citation type="journal article" date="2008" name="Genome Biol.">
        <title>The genome sequence of the model ascomycete fungus Podospora anserina.</title>
        <authorList>
            <person name="Espagne E."/>
            <person name="Lespinet O."/>
            <person name="Malagnac F."/>
            <person name="Da Silva C."/>
            <person name="Jaillon O."/>
            <person name="Porcel B.M."/>
            <person name="Couloux A."/>
            <person name="Aury J.-M."/>
            <person name="Segurens B."/>
            <person name="Poulain J."/>
            <person name="Anthouard V."/>
            <person name="Grossetete S."/>
            <person name="Khalili H."/>
            <person name="Coppin E."/>
            <person name="Dequard-Chablat M."/>
            <person name="Picard M."/>
            <person name="Contamine V."/>
            <person name="Arnaise S."/>
            <person name="Bourdais A."/>
            <person name="Berteaux-Lecellier V."/>
            <person name="Gautheret D."/>
            <person name="de Vries R.P."/>
            <person name="Battaglia E."/>
            <person name="Coutinho P.M."/>
            <person name="Danchin E.G.J."/>
            <person name="Henrissat B."/>
            <person name="El Khoury R."/>
            <person name="Sainsard-Chanet A."/>
            <person name="Boivin A."/>
            <person name="Pinan-Lucarre B."/>
            <person name="Sellem C.H."/>
            <person name="Debuchy R."/>
            <person name="Wincker P."/>
            <person name="Weissenbach J."/>
            <person name="Silar P."/>
        </authorList>
    </citation>
    <scope>NUCLEOTIDE SEQUENCE [LARGE SCALE GENOMIC DNA]</scope>
    <source>
        <strain evidence="4">S / ATCC MYA-4624 / DSM 980 / FGSC 10383</strain>
        <strain evidence="2">S mat+</strain>
    </source>
</reference>
<evidence type="ECO:0000313" key="3">
    <source>
        <dbReference type="EMBL" id="CDP29051.1"/>
    </source>
</evidence>
<reference evidence="3" key="4">
    <citation type="submission" date="2015-04" db="EMBL/GenBank/DDBJ databases">
        <title>Maintaining two mating types: Structure of the mating type locus and its role in heterokaryosis in Podospora anserina.</title>
        <authorList>
            <person name="Grognet P."/>
            <person name="Bidard F."/>
            <person name="Kuchly C."/>
            <person name="Chan Ho Tong L."/>
            <person name="Coppin E."/>
            <person name="Ait Benkhali J."/>
            <person name="Couloux A."/>
            <person name="Wincker P."/>
            <person name="Debuchy R."/>
            <person name="Silar P."/>
        </authorList>
    </citation>
    <scope>NUCLEOTIDE SEQUENCE</scope>
</reference>
<gene>
    <name evidence="2" type="ORF">PODANS_5_1380</name>
</gene>
<keyword evidence="1" id="KW-0732">Signal</keyword>
<keyword evidence="4" id="KW-1185">Reference proteome</keyword>
<dbReference type="HOGENOM" id="CLU_607092_0_0_1"/>
<evidence type="ECO:0000313" key="4">
    <source>
        <dbReference type="Proteomes" id="UP000001197"/>
    </source>
</evidence>
<evidence type="ECO:0000256" key="1">
    <source>
        <dbReference type="SAM" id="SignalP"/>
    </source>
</evidence>
<name>B2AEV8_PODAN</name>
<dbReference type="RefSeq" id="XP_001904197.1">
    <property type="nucleotide sequence ID" value="XM_001904162.1"/>
</dbReference>
<dbReference type="Proteomes" id="UP000001197">
    <property type="component" value="Chromosome 5"/>
</dbReference>
<dbReference type="VEuPathDB" id="FungiDB:PODANS_5_1380"/>
<feature type="chain" id="PRO_5007638648" evidence="1">
    <location>
        <begin position="26"/>
        <end position="451"/>
    </location>
</feature>
<dbReference type="EMBL" id="CU633457">
    <property type="protein sequence ID" value="CAP61974.1"/>
    <property type="molecule type" value="Genomic_DNA"/>
</dbReference>
<dbReference type="OrthoDB" id="438641at2759"/>
<proteinExistence type="predicted"/>